<dbReference type="Gene3D" id="2.160.20.10">
    <property type="entry name" value="Single-stranded right-handed beta-helix, Pectin lyase-like"/>
    <property type="match status" value="2"/>
</dbReference>
<keyword evidence="4" id="KW-0964">Secreted</keyword>
<feature type="domain" description="Carbohydrate-binding/sugar hydrolysis" evidence="10">
    <location>
        <begin position="276"/>
        <end position="415"/>
    </location>
</feature>
<name>A0A0S7WT07_UNCT6</name>
<evidence type="ECO:0000256" key="4">
    <source>
        <dbReference type="ARBA" id="ARBA00022525"/>
    </source>
</evidence>
<comment type="subcellular location">
    <subcellularLocation>
        <location evidence="1">Cell envelope</location>
    </subcellularLocation>
    <subcellularLocation>
        <location evidence="2">Cell outer membrane</location>
    </subcellularLocation>
    <subcellularLocation>
        <location evidence="3">Secreted</location>
    </subcellularLocation>
</comment>
<evidence type="ECO:0000256" key="8">
    <source>
        <dbReference type="ARBA" id="ARBA00023237"/>
    </source>
</evidence>
<dbReference type="InterPro" id="IPR003368">
    <property type="entry name" value="POMP_repeat"/>
</dbReference>
<dbReference type="PANTHER" id="PTHR22990:SF15">
    <property type="entry name" value="F-BOX ONLY PROTEIN 10"/>
    <property type="match status" value="1"/>
</dbReference>
<dbReference type="PATRIC" id="fig|1703770.3.peg.522"/>
<dbReference type="SMART" id="SM00710">
    <property type="entry name" value="PbH1"/>
    <property type="match status" value="8"/>
</dbReference>
<evidence type="ECO:0000256" key="1">
    <source>
        <dbReference type="ARBA" id="ARBA00004196"/>
    </source>
</evidence>
<dbReference type="InterPro" id="IPR012334">
    <property type="entry name" value="Pectin_lyas_fold"/>
</dbReference>
<dbReference type="SMART" id="SM00722">
    <property type="entry name" value="CASH"/>
    <property type="match status" value="2"/>
</dbReference>
<evidence type="ECO:0000313" key="12">
    <source>
        <dbReference type="Proteomes" id="UP000052008"/>
    </source>
</evidence>
<evidence type="ECO:0000256" key="3">
    <source>
        <dbReference type="ARBA" id="ARBA00004613"/>
    </source>
</evidence>
<dbReference type="PANTHER" id="PTHR22990">
    <property type="entry name" value="F-BOX ONLY PROTEIN"/>
    <property type="match status" value="1"/>
</dbReference>
<reference evidence="11 12" key="1">
    <citation type="journal article" date="2015" name="Microbiome">
        <title>Genomic resolution of linkages in carbon, nitrogen, and sulfur cycling among widespread estuary sediment bacteria.</title>
        <authorList>
            <person name="Baker B.J."/>
            <person name="Lazar C.S."/>
            <person name="Teske A.P."/>
            <person name="Dick G.J."/>
        </authorList>
    </citation>
    <scope>NUCLEOTIDE SEQUENCE [LARGE SCALE GENOMIC DNA]</scope>
    <source>
        <strain evidence="11">DG_24</strain>
    </source>
</reference>
<evidence type="ECO:0000256" key="7">
    <source>
        <dbReference type="ARBA" id="ARBA00023136"/>
    </source>
</evidence>
<dbReference type="Pfam" id="PF02415">
    <property type="entry name" value="Chlam_PMP"/>
    <property type="match status" value="2"/>
</dbReference>
<keyword evidence="5 9" id="KW-0732">Signal</keyword>
<keyword evidence="8" id="KW-0998">Cell outer membrane</keyword>
<dbReference type="InterPro" id="IPR051550">
    <property type="entry name" value="SCF-Subunits/Alg-Epimerases"/>
</dbReference>
<evidence type="ECO:0000256" key="2">
    <source>
        <dbReference type="ARBA" id="ARBA00004442"/>
    </source>
</evidence>
<dbReference type="AlphaFoldDB" id="A0A0S7WT07"/>
<dbReference type="EMBL" id="LIZS01000024">
    <property type="protein sequence ID" value="KPJ53275.1"/>
    <property type="molecule type" value="Genomic_DNA"/>
</dbReference>
<evidence type="ECO:0000256" key="5">
    <source>
        <dbReference type="ARBA" id="ARBA00022729"/>
    </source>
</evidence>
<evidence type="ECO:0000256" key="6">
    <source>
        <dbReference type="ARBA" id="ARBA00022737"/>
    </source>
</evidence>
<feature type="signal peptide" evidence="9">
    <location>
        <begin position="1"/>
        <end position="22"/>
    </location>
</feature>
<sequence>MKRAVILVGTCMTLRLCFSVSATILRVPSEYPTVQAGIYAAGTGDTVLVADGIYTGEGNRDIDFLGKSIIVTSQNGPQATAIDCQGSGSDWHRGFHFRSGETSASVLHGFQIINGWVPEGGAVRCDQASPTIVGNTFTGNTATRGGAVYCCNEASPVINGNMIVANGAGWGGGVYCDDGSPTIRNNTITWNIAHLNHGGGIYSCNHSSPLIQQNAITANTASGDGGGVHCSESSPTIEGNTISDNSAGNGGGIYCTMQSSAPIMANAITSNWADSSGAGICCISSSPTIERNSIVGNNGYRGAGIDCHDHSSPLIHGNTMTGNAASWGAAIECREYSSPTVSHNAIAENVAYNCGGGIMCRSYASPTVIWNTIIENHAGDRGGGMYCELSSSVILDDNTVALNVGAYRGGGICCYSGSSALVRYTTLTGNAAEEGGAIYCAGSGSSVTLANSIVWADSPSEIEVGYGGSVAVTYSDVQGGWPGEGNIDADPLFVVGFGSDYFLSQIAAGQSQQSPCVDTGDPTSALPQGTTRTDHRWDFWPVDMGYHYPSVLSIRAIPDTHQVHRGEELWFTVDMVNVTDSTLTFDAWADAYLPTSNPYAANPVLGVVELSLGGGCGFNGVRRSVRIPVQAPYGGPYALCVRAGVHADSVSAEACFVFDILPPSRE</sequence>
<feature type="chain" id="PRO_5006639623" description="Carbohydrate-binding/sugar hydrolysis domain-containing protein" evidence="9">
    <location>
        <begin position="23"/>
        <end position="666"/>
    </location>
</feature>
<dbReference type="GO" id="GO:0009279">
    <property type="term" value="C:cell outer membrane"/>
    <property type="evidence" value="ECO:0007669"/>
    <property type="project" value="UniProtKB-SubCell"/>
</dbReference>
<dbReference type="InterPro" id="IPR006626">
    <property type="entry name" value="PbH1"/>
</dbReference>
<gene>
    <name evidence="11" type="ORF">AMJ39_05255</name>
</gene>
<dbReference type="GO" id="GO:0005576">
    <property type="term" value="C:extracellular region"/>
    <property type="evidence" value="ECO:0007669"/>
    <property type="project" value="UniProtKB-SubCell"/>
</dbReference>
<keyword evidence="6" id="KW-0677">Repeat</keyword>
<dbReference type="Proteomes" id="UP000052008">
    <property type="component" value="Unassembled WGS sequence"/>
</dbReference>
<dbReference type="InterPro" id="IPR007742">
    <property type="entry name" value="NosD_dom"/>
</dbReference>
<evidence type="ECO:0000259" key="10">
    <source>
        <dbReference type="SMART" id="SM00722"/>
    </source>
</evidence>
<accession>A0A0S7WT07</accession>
<dbReference type="SUPFAM" id="SSF51126">
    <property type="entry name" value="Pectin lyase-like"/>
    <property type="match status" value="2"/>
</dbReference>
<keyword evidence="7" id="KW-0472">Membrane</keyword>
<dbReference type="InterPro" id="IPR011050">
    <property type="entry name" value="Pectin_lyase_fold/virulence"/>
</dbReference>
<dbReference type="Pfam" id="PF05048">
    <property type="entry name" value="NosD"/>
    <property type="match status" value="1"/>
</dbReference>
<feature type="domain" description="Carbohydrate-binding/sugar hydrolysis" evidence="10">
    <location>
        <begin position="131"/>
        <end position="256"/>
    </location>
</feature>
<dbReference type="STRING" id="1703770.AMJ39_05255"/>
<proteinExistence type="predicted"/>
<evidence type="ECO:0000256" key="9">
    <source>
        <dbReference type="SAM" id="SignalP"/>
    </source>
</evidence>
<evidence type="ECO:0000313" key="11">
    <source>
        <dbReference type="EMBL" id="KPJ53275.1"/>
    </source>
</evidence>
<organism evidence="11 12">
    <name type="scientific">candidate division TA06 bacterium DG_24</name>
    <dbReference type="NCBI Taxonomy" id="1703770"/>
    <lineage>
        <taxon>Bacteria</taxon>
        <taxon>Bacteria division TA06</taxon>
    </lineage>
</organism>
<comment type="caution">
    <text evidence="11">The sequence shown here is derived from an EMBL/GenBank/DDBJ whole genome shotgun (WGS) entry which is preliminary data.</text>
</comment>
<dbReference type="InterPro" id="IPR006633">
    <property type="entry name" value="Carb-bd_sugar_hydrolysis-dom"/>
</dbReference>
<protein>
    <recommendedName>
        <fullName evidence="10">Carbohydrate-binding/sugar hydrolysis domain-containing protein</fullName>
    </recommendedName>
</protein>